<protein>
    <submittedName>
        <fullName evidence="2">Uncharacterized protein</fullName>
    </submittedName>
</protein>
<keyword evidence="3" id="KW-1185">Reference proteome</keyword>
<accession>A0A2M8R3S5</accession>
<name>A0A2M8R3S5_9BRAD</name>
<feature type="region of interest" description="Disordered" evidence="1">
    <location>
        <begin position="1"/>
        <end position="38"/>
    </location>
</feature>
<evidence type="ECO:0000256" key="1">
    <source>
        <dbReference type="SAM" id="MobiDB-lite"/>
    </source>
</evidence>
<comment type="caution">
    <text evidence="2">The sequence shown here is derived from an EMBL/GenBank/DDBJ whole genome shotgun (WGS) entry which is preliminary data.</text>
</comment>
<organism evidence="2 3">
    <name type="scientific">Bradyrhizobium forestalis</name>
    <dbReference type="NCBI Taxonomy" id="1419263"/>
    <lineage>
        <taxon>Bacteria</taxon>
        <taxon>Pseudomonadati</taxon>
        <taxon>Pseudomonadota</taxon>
        <taxon>Alphaproteobacteria</taxon>
        <taxon>Hyphomicrobiales</taxon>
        <taxon>Nitrobacteraceae</taxon>
        <taxon>Bradyrhizobium</taxon>
    </lineage>
</organism>
<reference evidence="2 3" key="1">
    <citation type="submission" date="2017-11" db="EMBL/GenBank/DDBJ databases">
        <title>Bradyrhizobium forestalis sp. nov., an efficient nitrogen-fixing bacterium isolated from nodules of forest legume species in the Amazon.</title>
        <authorList>
            <person name="Costa E.M."/>
            <person name="Guimaraes A."/>
            <person name="Carvalho T.S."/>
            <person name="Rodrigues T.L."/>
            <person name="Ribeiro P.R.A."/>
            <person name="Lebbe L."/>
            <person name="Willems A."/>
            <person name="Moreira F.M.S."/>
        </authorList>
    </citation>
    <scope>NUCLEOTIDE SEQUENCE [LARGE SCALE GENOMIC DNA]</scope>
    <source>
        <strain evidence="2 3">INPA54B</strain>
    </source>
</reference>
<gene>
    <name evidence="2" type="ORF">CVM73_25195</name>
</gene>
<dbReference type="OrthoDB" id="8250407at2"/>
<proteinExistence type="predicted"/>
<dbReference type="AlphaFoldDB" id="A0A2M8R3S5"/>
<dbReference type="Proteomes" id="UP000231194">
    <property type="component" value="Unassembled WGS sequence"/>
</dbReference>
<feature type="compositionally biased region" description="Polar residues" evidence="1">
    <location>
        <begin position="21"/>
        <end position="34"/>
    </location>
</feature>
<evidence type="ECO:0000313" key="2">
    <source>
        <dbReference type="EMBL" id="PJG52469.1"/>
    </source>
</evidence>
<evidence type="ECO:0000313" key="3">
    <source>
        <dbReference type="Proteomes" id="UP000231194"/>
    </source>
</evidence>
<dbReference type="EMBL" id="PGVG01000024">
    <property type="protein sequence ID" value="PJG52469.1"/>
    <property type="molecule type" value="Genomic_DNA"/>
</dbReference>
<sequence length="112" mass="12402">MSTQSCAHPLGAAGHRRMMMRQSQAETRRQQNVAKRSMTKEAKQLAGLIAGLRKSLEAIHKERASTKLTGAEMGLLDERRNNLLLTIAALDDRLSAVQGLINLGRPHIIRVH</sequence>